<organism evidence="2 3">
    <name type="scientific">Ralstonia phage RP12</name>
    <dbReference type="NCBI Taxonomy" id="1923889"/>
    <lineage>
        <taxon>Viruses</taxon>
        <taxon>Duplodnaviria</taxon>
        <taxon>Heunggongvirae</taxon>
        <taxon>Uroviricota</taxon>
        <taxon>Caudoviricetes</taxon>
        <taxon>Chimalliviridae</taxon>
        <taxon>Ripduovirus</taxon>
        <taxon>Ripduovirus RP12</taxon>
    </lineage>
</organism>
<dbReference type="GeneID" id="40074595"/>
<evidence type="ECO:0000313" key="2">
    <source>
        <dbReference type="EMBL" id="BAW19174.1"/>
    </source>
</evidence>
<protein>
    <submittedName>
        <fullName evidence="2">Uncharacterized protein</fullName>
    </submittedName>
</protein>
<proteinExistence type="predicted"/>
<keyword evidence="3" id="KW-1185">Reference proteome</keyword>
<keyword evidence="1" id="KW-0812">Transmembrane</keyword>
<dbReference type="KEGG" id="vg:40074595"/>
<feature type="transmembrane region" description="Helical" evidence="1">
    <location>
        <begin position="15"/>
        <end position="37"/>
    </location>
</feature>
<dbReference type="Pfam" id="PF25612">
    <property type="entry name" value="DUF7940"/>
    <property type="match status" value="1"/>
</dbReference>
<dbReference type="InterPro" id="IPR057700">
    <property type="entry name" value="DUF7940"/>
</dbReference>
<evidence type="ECO:0000256" key="1">
    <source>
        <dbReference type="SAM" id="Phobius"/>
    </source>
</evidence>
<sequence>MNLELELIDGWKKFYAMYSIWFFAILGLLPDLFNLAIQNGVITSASAPELLTRAINVIAFVGAASRLVKQKVLASEPAAQNPAS</sequence>
<keyword evidence="1" id="KW-1133">Transmembrane helix</keyword>
<dbReference type="EMBL" id="AP017924">
    <property type="protein sequence ID" value="BAW19174.1"/>
    <property type="molecule type" value="Genomic_DNA"/>
</dbReference>
<keyword evidence="1" id="KW-0472">Membrane</keyword>
<reference evidence="2 3" key="1">
    <citation type="submission" date="2016-12" db="EMBL/GenBank/DDBJ databases">
        <title>Characterization of two jumbo phages RP12 and RP31 infecting the phytopathogen Ralstonia solanacearum.</title>
        <authorList>
            <person name="Kawasaki T."/>
            <person name="Yoshikawa G."/>
            <person name="Ogata H."/>
            <person name="Yamada T."/>
        </authorList>
    </citation>
    <scope>NUCLEOTIDE SEQUENCE [LARGE SCALE GENOMIC DNA]</scope>
    <source>
        <strain evidence="2 3">RP12</strain>
    </source>
</reference>
<name>A0A1L7N1M8_9CAUD</name>
<dbReference type="Proteomes" id="UP000222831">
    <property type="component" value="Segment"/>
</dbReference>
<dbReference type="RefSeq" id="YP_009598893.1">
    <property type="nucleotide sequence ID" value="NC_041911.1"/>
</dbReference>
<accession>A0A1L7N1M8</accession>
<evidence type="ECO:0000313" key="3">
    <source>
        <dbReference type="Proteomes" id="UP000222831"/>
    </source>
</evidence>